<evidence type="ECO:0000256" key="1">
    <source>
        <dbReference type="ARBA" id="ARBA00005614"/>
    </source>
</evidence>
<comment type="caution">
    <text evidence="8">The sequence shown here is derived from an EMBL/GenBank/DDBJ whole genome shotgun (WGS) entry which is preliminary data.</text>
</comment>
<feature type="active site" evidence="5">
    <location>
        <position position="36"/>
    </location>
</feature>
<dbReference type="Pfam" id="PF00708">
    <property type="entry name" value="Acylphosphatase"/>
    <property type="match status" value="1"/>
</dbReference>
<reference evidence="8 9" key="1">
    <citation type="submission" date="2018-10" db="EMBL/GenBank/DDBJ databases">
        <title>Proposal of Lysobacter pythonis sp. nov. isolated from royal pythons (Python regius).</title>
        <authorList>
            <person name="Hans-Juergen B."/>
            <person name="Huptas C."/>
            <person name="Sandra B."/>
            <person name="Igor L."/>
            <person name="Joachim S."/>
            <person name="Siegfried S."/>
            <person name="Mareike W."/>
            <person name="Peter K."/>
        </authorList>
    </citation>
    <scope>NUCLEOTIDE SEQUENCE [LARGE SCALE GENOMIC DNA]</scope>
    <source>
        <strain evidence="8 9">4284/11</strain>
    </source>
</reference>
<evidence type="ECO:0000259" key="7">
    <source>
        <dbReference type="PROSITE" id="PS51160"/>
    </source>
</evidence>
<evidence type="ECO:0000256" key="6">
    <source>
        <dbReference type="RuleBase" id="RU004168"/>
    </source>
</evidence>
<dbReference type="OrthoDB" id="5295388at2"/>
<dbReference type="PANTHER" id="PTHR47268:SF4">
    <property type="entry name" value="ACYLPHOSPHATASE"/>
    <property type="match status" value="1"/>
</dbReference>
<dbReference type="AlphaFoldDB" id="A0A3M2HQ61"/>
<evidence type="ECO:0000256" key="5">
    <source>
        <dbReference type="PROSITE-ProRule" id="PRU00520"/>
    </source>
</evidence>
<dbReference type="RefSeq" id="WP_122102076.1">
    <property type="nucleotide sequence ID" value="NZ_RFLY01000015.1"/>
</dbReference>
<dbReference type="InterPro" id="IPR020456">
    <property type="entry name" value="Acylphosphatase"/>
</dbReference>
<evidence type="ECO:0000256" key="3">
    <source>
        <dbReference type="ARBA" id="ARBA00015991"/>
    </source>
</evidence>
<evidence type="ECO:0000256" key="2">
    <source>
        <dbReference type="ARBA" id="ARBA00012150"/>
    </source>
</evidence>
<accession>A0A3M2HQ61</accession>
<dbReference type="InterPro" id="IPR001792">
    <property type="entry name" value="Acylphosphatase-like_dom"/>
</dbReference>
<dbReference type="InterPro" id="IPR036046">
    <property type="entry name" value="Acylphosphatase-like_dom_sf"/>
</dbReference>
<evidence type="ECO:0000313" key="9">
    <source>
        <dbReference type="Proteomes" id="UP000275012"/>
    </source>
</evidence>
<gene>
    <name evidence="8" type="ORF">EBB59_10305</name>
</gene>
<dbReference type="EC" id="3.6.1.7" evidence="2 5"/>
<dbReference type="GO" id="GO:0003998">
    <property type="term" value="F:acylphosphatase activity"/>
    <property type="evidence" value="ECO:0007669"/>
    <property type="project" value="UniProtKB-EC"/>
</dbReference>
<dbReference type="Gene3D" id="3.30.70.100">
    <property type="match status" value="1"/>
</dbReference>
<name>A0A3M2HQ61_9GAMM</name>
<protein>
    <recommendedName>
        <fullName evidence="3 5">acylphosphatase</fullName>
        <ecNumber evidence="2 5">3.6.1.7</ecNumber>
    </recommendedName>
</protein>
<feature type="domain" description="Acylphosphatase-like" evidence="7">
    <location>
        <begin position="3"/>
        <end position="89"/>
    </location>
</feature>
<organism evidence="8 9">
    <name type="scientific">Solilutibacter pythonis</name>
    <dbReference type="NCBI Taxonomy" id="2483112"/>
    <lineage>
        <taxon>Bacteria</taxon>
        <taxon>Pseudomonadati</taxon>
        <taxon>Pseudomonadota</taxon>
        <taxon>Gammaproteobacteria</taxon>
        <taxon>Lysobacterales</taxon>
        <taxon>Lysobacteraceae</taxon>
        <taxon>Solilutibacter</taxon>
    </lineage>
</organism>
<evidence type="ECO:0000256" key="4">
    <source>
        <dbReference type="ARBA" id="ARBA00047645"/>
    </source>
</evidence>
<comment type="similarity">
    <text evidence="1 6">Belongs to the acylphosphatase family.</text>
</comment>
<feature type="active site" evidence="5">
    <location>
        <position position="18"/>
    </location>
</feature>
<dbReference type="SUPFAM" id="SSF54975">
    <property type="entry name" value="Acylphosphatase/BLUF domain-like"/>
    <property type="match status" value="1"/>
</dbReference>
<dbReference type="PANTHER" id="PTHR47268">
    <property type="entry name" value="ACYLPHOSPHATASE"/>
    <property type="match status" value="1"/>
</dbReference>
<comment type="catalytic activity">
    <reaction evidence="4 5">
        <text>an acyl phosphate + H2O = a carboxylate + phosphate + H(+)</text>
        <dbReference type="Rhea" id="RHEA:14965"/>
        <dbReference type="ChEBI" id="CHEBI:15377"/>
        <dbReference type="ChEBI" id="CHEBI:15378"/>
        <dbReference type="ChEBI" id="CHEBI:29067"/>
        <dbReference type="ChEBI" id="CHEBI:43474"/>
        <dbReference type="ChEBI" id="CHEBI:59918"/>
        <dbReference type="EC" id="3.6.1.7"/>
    </reaction>
</comment>
<evidence type="ECO:0000313" key="8">
    <source>
        <dbReference type="EMBL" id="RMH89479.1"/>
    </source>
</evidence>
<sequence>MRAAKFLVGGKVQGVWYRAGAQREAEKLGLCGHALNLPDGRVEVLAIGDVAALDALERWLRQGPPLARVDDVRREDIEVAGMPGGFRTG</sequence>
<keyword evidence="9" id="KW-1185">Reference proteome</keyword>
<proteinExistence type="inferred from homology"/>
<dbReference type="EMBL" id="RFLY01000015">
    <property type="protein sequence ID" value="RMH89479.1"/>
    <property type="molecule type" value="Genomic_DNA"/>
</dbReference>
<keyword evidence="5 8" id="KW-0378">Hydrolase</keyword>
<dbReference type="PROSITE" id="PS51160">
    <property type="entry name" value="ACYLPHOSPHATASE_3"/>
    <property type="match status" value="1"/>
</dbReference>
<dbReference type="Proteomes" id="UP000275012">
    <property type="component" value="Unassembled WGS sequence"/>
</dbReference>